<sequence>MIIRESSKMLNLSADAFSKMKKLRLLKVLCLSNCDDLKFLSNELRLLDWKGCPLRSLPSSFQPENLIALLLPYSRIQQLWKGNRPLCKLKMMNLEGSQNLIKTPDFTTALNLEVLILEGCTKLVDVHPSIGVLKSLKLLNLRDCKSLRTLPTKIGMESLETLILSGCSSLIMFPEIDGKMEFLKTLDLSGCYRLESLLENLQQSKILEELDLSETSITEPPSFIFQLKNIKILSFNGCKGPSSKLRPSLPSLFKVLQGRRTNPMARMLPLLSGLSSLRELKLRYCNLCEGDIPSDISCLSSLTDLDLSGNNFISIPASLTRLSKLKSLKLSNCNMCALGEADIHGLSSLRYLYLRGNNFITIPLALTQLSRLEFLALSSCIKLKSLPELPTSVKDVRIDDCASLKVVASLSNVSNLVDLDFIRAINCFKLAENIKALTLLKRHLKGFANSRKRFEVIMPGSEIPEWFSQQRSDSSIKIPFRKDSECVGATAESNRLSKYLVEQASNLAEQTNNFELKKEENKLRKFERILMNKADFIHMLNNGIMPIHKPSNLLVKICIIIPNHHLLPLIH</sequence>
<dbReference type="GeneID" id="121223491"/>
<reference evidence="3" key="1">
    <citation type="journal article" date="2020" name="Nat. Genet.">
        <title>Genomic diversifications of five Gossypium allopolyploid species and their impact on cotton improvement.</title>
        <authorList>
            <person name="Chen Z.J."/>
            <person name="Sreedasyam A."/>
            <person name="Ando A."/>
            <person name="Song Q."/>
            <person name="De Santiago L.M."/>
            <person name="Hulse-Kemp A.M."/>
            <person name="Ding M."/>
            <person name="Ye W."/>
            <person name="Kirkbride R.C."/>
            <person name="Jenkins J."/>
            <person name="Plott C."/>
            <person name="Lovell J."/>
            <person name="Lin Y.M."/>
            <person name="Vaughn R."/>
            <person name="Liu B."/>
            <person name="Simpson S."/>
            <person name="Scheffler B.E."/>
            <person name="Wen L."/>
            <person name="Saski C.A."/>
            <person name="Grover C.E."/>
            <person name="Hu G."/>
            <person name="Conover J.L."/>
            <person name="Carlson J.W."/>
            <person name="Shu S."/>
            <person name="Boston L.B."/>
            <person name="Williams M."/>
            <person name="Peterson D.G."/>
            <person name="McGee K."/>
            <person name="Jones D.C."/>
            <person name="Wendel J.F."/>
            <person name="Stelly D.M."/>
            <person name="Grimwood J."/>
            <person name="Schmutz J."/>
        </authorList>
    </citation>
    <scope>NUCLEOTIDE SEQUENCE [LARGE SCALE GENOMIC DNA]</scope>
    <source>
        <strain evidence="3">cv. TM-1</strain>
    </source>
</reference>
<evidence type="ECO:0000256" key="2">
    <source>
        <dbReference type="ARBA" id="ARBA00022737"/>
    </source>
</evidence>
<dbReference type="SUPFAM" id="SSF52058">
    <property type="entry name" value="L domain-like"/>
    <property type="match status" value="2"/>
</dbReference>
<dbReference type="Proteomes" id="UP000818029">
    <property type="component" value="Chromosome D11"/>
</dbReference>
<gene>
    <name evidence="4" type="primary">LOC121223491</name>
</gene>
<evidence type="ECO:0000256" key="1">
    <source>
        <dbReference type="ARBA" id="ARBA00022614"/>
    </source>
</evidence>
<proteinExistence type="predicted"/>
<reference evidence="4" key="2">
    <citation type="submission" date="2025-08" db="UniProtKB">
        <authorList>
            <consortium name="RefSeq"/>
        </authorList>
    </citation>
    <scope>IDENTIFICATION</scope>
</reference>
<dbReference type="Gene3D" id="3.80.10.10">
    <property type="entry name" value="Ribonuclease Inhibitor"/>
    <property type="match status" value="3"/>
</dbReference>
<dbReference type="PROSITE" id="PS51450">
    <property type="entry name" value="LRR"/>
    <property type="match status" value="1"/>
</dbReference>
<dbReference type="Pfam" id="PF13855">
    <property type="entry name" value="LRR_8"/>
    <property type="match status" value="1"/>
</dbReference>
<accession>A0ABM3B1P0</accession>
<dbReference type="InterPro" id="IPR003591">
    <property type="entry name" value="Leu-rich_rpt_typical-subtyp"/>
</dbReference>
<dbReference type="InterPro" id="IPR032675">
    <property type="entry name" value="LRR_dom_sf"/>
</dbReference>
<evidence type="ECO:0000313" key="3">
    <source>
        <dbReference type="Proteomes" id="UP000818029"/>
    </source>
</evidence>
<name>A0ABM3B1P0_GOSHI</name>
<dbReference type="RefSeq" id="XP_040960960.1">
    <property type="nucleotide sequence ID" value="XM_041105026.1"/>
</dbReference>
<evidence type="ECO:0000313" key="4">
    <source>
        <dbReference type="RefSeq" id="XP_040960960.1"/>
    </source>
</evidence>
<dbReference type="InterPro" id="IPR044974">
    <property type="entry name" value="Disease_R_plants"/>
</dbReference>
<keyword evidence="3" id="KW-1185">Reference proteome</keyword>
<dbReference type="PANTHER" id="PTHR11017">
    <property type="entry name" value="LEUCINE-RICH REPEAT-CONTAINING PROTEIN"/>
    <property type="match status" value="1"/>
</dbReference>
<dbReference type="SMART" id="SM00369">
    <property type="entry name" value="LRR_TYP"/>
    <property type="match status" value="2"/>
</dbReference>
<dbReference type="InterPro" id="IPR001611">
    <property type="entry name" value="Leu-rich_rpt"/>
</dbReference>
<organism evidence="3 4">
    <name type="scientific">Gossypium hirsutum</name>
    <name type="common">Upland cotton</name>
    <name type="synonym">Gossypium mexicanum</name>
    <dbReference type="NCBI Taxonomy" id="3635"/>
    <lineage>
        <taxon>Eukaryota</taxon>
        <taxon>Viridiplantae</taxon>
        <taxon>Streptophyta</taxon>
        <taxon>Embryophyta</taxon>
        <taxon>Tracheophyta</taxon>
        <taxon>Spermatophyta</taxon>
        <taxon>Magnoliopsida</taxon>
        <taxon>eudicotyledons</taxon>
        <taxon>Gunneridae</taxon>
        <taxon>Pentapetalae</taxon>
        <taxon>rosids</taxon>
        <taxon>malvids</taxon>
        <taxon>Malvales</taxon>
        <taxon>Malvaceae</taxon>
        <taxon>Malvoideae</taxon>
        <taxon>Gossypium</taxon>
    </lineage>
</organism>
<protein>
    <submittedName>
        <fullName evidence="4">Disease resistance-like protein DSC1 isoform X2</fullName>
    </submittedName>
</protein>
<keyword evidence="2" id="KW-0677">Repeat</keyword>
<keyword evidence="1" id="KW-0433">Leucine-rich repeat</keyword>
<dbReference type="Pfam" id="PF00560">
    <property type="entry name" value="LRR_1"/>
    <property type="match status" value="1"/>
</dbReference>
<dbReference type="PANTHER" id="PTHR11017:SF559">
    <property type="entry name" value="DISEASE RESISTANCE PROTEIN CHL1"/>
    <property type="match status" value="1"/>
</dbReference>